<dbReference type="Proteomes" id="UP000246702">
    <property type="component" value="Unassembled WGS sequence"/>
</dbReference>
<dbReference type="OrthoDB" id="4385933at2759"/>
<sequence>MPEVGKDYLSRVLPNELLFWCTRYLDHLSYFKLKKTCTGLNKKLQGEYNTRLKKYALQTREYHLNCHQEPHLGSLPCLEGDCQIDPRNQRLGAMSHLRATILKNDMITFEKYLDAGLDPNMFIDGNWEPFAIHMRIKMFKLLLKRGADVTLIPYENSDTKRRMIDWVGDFSDKKLAEEWISLFMKYGASFTSGKVLEKLCEMESAAKQLWLAAKNGVDFSTPLEKILSLDAQRIIWDTFDEPAALHFATCWLKPIVIDIILRHQPEQRRHLDSAFNMAVRRNCSKTAVHLLRKGARLNVDLLEGALKVYPLHDPHRPDLLRCMAARVDLGNPEPIPQVQRYLELAQSGSPNYGVILPLLKKMSPKARLLCADSLDIETYRRDLEEAREYLSESTDIEELGSTETEESDLTLSWWTRNEKEITEILELMEEAIEL</sequence>
<evidence type="ECO:0000313" key="2">
    <source>
        <dbReference type="Proteomes" id="UP000246702"/>
    </source>
</evidence>
<comment type="caution">
    <text evidence="1">The sequence shown here is derived from an EMBL/GenBank/DDBJ whole genome shotgun (WGS) entry which is preliminary data.</text>
</comment>
<name>A0A317WZ13_9EURO</name>
<gene>
    <name evidence="1" type="ORF">BO94DRAFT_584202</name>
</gene>
<dbReference type="RefSeq" id="XP_025469321.1">
    <property type="nucleotide sequence ID" value="XM_025615609.1"/>
</dbReference>
<proteinExistence type="predicted"/>
<organism evidence="1 2">
    <name type="scientific">Aspergillus sclerotioniger CBS 115572</name>
    <dbReference type="NCBI Taxonomy" id="1450535"/>
    <lineage>
        <taxon>Eukaryota</taxon>
        <taxon>Fungi</taxon>
        <taxon>Dikarya</taxon>
        <taxon>Ascomycota</taxon>
        <taxon>Pezizomycotina</taxon>
        <taxon>Eurotiomycetes</taxon>
        <taxon>Eurotiomycetidae</taxon>
        <taxon>Eurotiales</taxon>
        <taxon>Aspergillaceae</taxon>
        <taxon>Aspergillus</taxon>
        <taxon>Aspergillus subgen. Circumdati</taxon>
    </lineage>
</organism>
<keyword evidence="2" id="KW-1185">Reference proteome</keyword>
<dbReference type="AlphaFoldDB" id="A0A317WZ13"/>
<evidence type="ECO:0000313" key="1">
    <source>
        <dbReference type="EMBL" id="PWY91593.1"/>
    </source>
</evidence>
<accession>A0A317WZ13</accession>
<dbReference type="InterPro" id="IPR036770">
    <property type="entry name" value="Ankyrin_rpt-contain_sf"/>
</dbReference>
<dbReference type="GeneID" id="37117752"/>
<dbReference type="EMBL" id="MSFK01000009">
    <property type="protein sequence ID" value="PWY91593.1"/>
    <property type="molecule type" value="Genomic_DNA"/>
</dbReference>
<dbReference type="Gene3D" id="1.25.40.20">
    <property type="entry name" value="Ankyrin repeat-containing domain"/>
    <property type="match status" value="1"/>
</dbReference>
<protein>
    <submittedName>
        <fullName evidence="1">Uncharacterized protein</fullName>
    </submittedName>
</protein>
<reference evidence="1 2" key="1">
    <citation type="submission" date="2016-12" db="EMBL/GenBank/DDBJ databases">
        <title>The genomes of Aspergillus section Nigri reveals drivers in fungal speciation.</title>
        <authorList>
            <consortium name="DOE Joint Genome Institute"/>
            <person name="Vesth T.C."/>
            <person name="Nybo J."/>
            <person name="Theobald S."/>
            <person name="Brandl J."/>
            <person name="Frisvad J.C."/>
            <person name="Nielsen K.F."/>
            <person name="Lyhne E.K."/>
            <person name="Kogle M.E."/>
            <person name="Kuo A."/>
            <person name="Riley R."/>
            <person name="Clum A."/>
            <person name="Nolan M."/>
            <person name="Lipzen A."/>
            <person name="Salamov A."/>
            <person name="Henrissat B."/>
            <person name="Wiebenga A."/>
            <person name="De Vries R.P."/>
            <person name="Grigoriev I.V."/>
            <person name="Mortensen U.H."/>
            <person name="Andersen M.R."/>
            <person name="Baker S.E."/>
        </authorList>
    </citation>
    <scope>NUCLEOTIDE SEQUENCE [LARGE SCALE GENOMIC DNA]</scope>
    <source>
        <strain evidence="1 2">CBS 115572</strain>
    </source>
</reference>